<evidence type="ECO:0000313" key="4">
    <source>
        <dbReference type="EMBL" id="OMJ21598.1"/>
    </source>
</evidence>
<dbReference type="Gene3D" id="2.40.50.690">
    <property type="match status" value="1"/>
</dbReference>
<comment type="similarity">
    <text evidence="1">Belongs to the RNR ribonuclease family.</text>
</comment>
<dbReference type="InterPro" id="IPR050180">
    <property type="entry name" value="RNR_Ribonuclease"/>
</dbReference>
<dbReference type="Proteomes" id="UP000187283">
    <property type="component" value="Unassembled WGS sequence"/>
</dbReference>
<protein>
    <submittedName>
        <fullName evidence="4">DIS3-like exonuclease 2</fullName>
    </submittedName>
</protein>
<accession>A0A1R1Y3W8</accession>
<evidence type="ECO:0000259" key="3">
    <source>
        <dbReference type="SMART" id="SM00955"/>
    </source>
</evidence>
<dbReference type="SMART" id="SM00955">
    <property type="entry name" value="RNB"/>
    <property type="match status" value="1"/>
</dbReference>
<proteinExistence type="inferred from homology"/>
<evidence type="ECO:0000313" key="5">
    <source>
        <dbReference type="Proteomes" id="UP000187283"/>
    </source>
</evidence>
<dbReference type="InterPro" id="IPR001900">
    <property type="entry name" value="RNase_II/R"/>
</dbReference>
<feature type="region of interest" description="Disordered" evidence="2">
    <location>
        <begin position="135"/>
        <end position="187"/>
    </location>
</feature>
<keyword evidence="4" id="KW-0378">Hydrolase</keyword>
<dbReference type="InterPro" id="IPR012340">
    <property type="entry name" value="NA-bd_OB-fold"/>
</dbReference>
<sequence>MKDDSIPNSNGPPQYSQHPEIPNKNDLYYLLPAKNVYSPYLNEDKYKPLLASGKLFRAQLRVNKADPVNEAFATINHLPPSNNQQQHQQQFLDNPDVFIYKMKLRNRAFNGDTVIIKLFDKNDSLNISNISKADKISKRSHKPQNIKHDPTSDPSIFFPDSSTQNPSLSSRPQSPTSSIFNHQNDSENDLNLSQDTIDSRLFGEVVAVVPTLFSKTRKFACSFIAFSLDKHYAILSSLDSYDPKFLIPYHKFISYSKKLSSPELKNIFFQVRFSSWDKNHRFPTGTILSHFSPNDNQLPPDFLPLFKNSIFESPFPKDLLNSIPNANYSIPNSEILSRVDLRNELIFTIDPPSAKDLDDALSIRKLDDGNYLLGVHIADASFFVKPGSKLDTAAKISATTVYLVNRNIPMIPRILSADLCSLIPGKDRLTFSIFWVISDTGNIIDYSFQKTIICSTIKLSYDQTQAVIDGKKLSQLPQSEIKVSDYNFIKNKVFTPRQSILSNIESSILMLNDLSITLRSNRFQAGALSINDTKLYFEFDPNGNPIKCYPESRIQSKNLIEEFMLLANTQVAHQLFSNLGPSCLLRRHPDPIYSRILATSEKIAKFGYNLDCSSSKSLMSSLNSIKDKDIRYAIEDMIINGMNTALYFCSGDLIENPELFHHYSLNVPLYTHFTSPIRRYADIMVHRQLSASLITDNTKLRNDFFASILNTDEISMVAENCNNKKRAAKQAQDESIAIYFTKFISFNYSKENPLLVTGVINKMYRNRFKVIIPEYGIDETIDLKNLLNKPNLIHSPNNNNLCISDFKHFEESESIYLSFNDAPVNVKPKHSRKNSTDSQSLHSRNVSINSIQSHSKRESLDIKTDHSRKESLDLNPTHSPSNPLDMLSHDISLLNLSEEKNIKANPKYARIALLTKINLAIFPKIKKNVSKTQIRLCLPLIP</sequence>
<evidence type="ECO:0000256" key="1">
    <source>
        <dbReference type="RuleBase" id="RU003901"/>
    </source>
</evidence>
<feature type="region of interest" description="Disordered" evidence="2">
    <location>
        <begin position="1"/>
        <end position="21"/>
    </location>
</feature>
<dbReference type="GO" id="GO:0000175">
    <property type="term" value="F:3'-5'-RNA exonuclease activity"/>
    <property type="evidence" value="ECO:0007669"/>
    <property type="project" value="TreeGrafter"/>
</dbReference>
<dbReference type="SUPFAM" id="SSF50249">
    <property type="entry name" value="Nucleic acid-binding proteins"/>
    <property type="match status" value="2"/>
</dbReference>
<keyword evidence="5" id="KW-1185">Reference proteome</keyword>
<dbReference type="STRING" id="133412.A0A1R1Y3W8"/>
<feature type="compositionally biased region" description="Low complexity" evidence="2">
    <location>
        <begin position="166"/>
        <end position="178"/>
    </location>
</feature>
<dbReference type="OrthoDB" id="372421at2759"/>
<dbReference type="PANTHER" id="PTHR23355:SF9">
    <property type="entry name" value="DIS3-LIKE EXONUCLEASE 2"/>
    <property type="match status" value="1"/>
</dbReference>
<dbReference type="InterPro" id="IPR022966">
    <property type="entry name" value="RNase_II/R_CS"/>
</dbReference>
<dbReference type="Pfam" id="PF00773">
    <property type="entry name" value="RNB"/>
    <property type="match status" value="1"/>
</dbReference>
<dbReference type="GO" id="GO:0006402">
    <property type="term" value="P:mRNA catabolic process"/>
    <property type="evidence" value="ECO:0007669"/>
    <property type="project" value="TreeGrafter"/>
</dbReference>
<keyword evidence="4" id="KW-0269">Exonuclease</keyword>
<feature type="region of interest" description="Disordered" evidence="2">
    <location>
        <begin position="826"/>
        <end position="881"/>
    </location>
</feature>
<dbReference type="PANTHER" id="PTHR23355">
    <property type="entry name" value="RIBONUCLEASE"/>
    <property type="match status" value="1"/>
</dbReference>
<feature type="domain" description="RNB" evidence="3">
    <location>
        <begin position="338"/>
        <end position="695"/>
    </location>
</feature>
<dbReference type="GO" id="GO:0000932">
    <property type="term" value="C:P-body"/>
    <property type="evidence" value="ECO:0007669"/>
    <property type="project" value="TreeGrafter"/>
</dbReference>
<dbReference type="PROSITE" id="PS01175">
    <property type="entry name" value="RIBONUCLEASE_II"/>
    <property type="match status" value="1"/>
</dbReference>
<comment type="caution">
    <text evidence="4">The sequence shown here is derived from an EMBL/GenBank/DDBJ whole genome shotgun (WGS) entry which is preliminary data.</text>
</comment>
<organism evidence="4 5">
    <name type="scientific">Smittium culicis</name>
    <dbReference type="NCBI Taxonomy" id="133412"/>
    <lineage>
        <taxon>Eukaryota</taxon>
        <taxon>Fungi</taxon>
        <taxon>Fungi incertae sedis</taxon>
        <taxon>Zoopagomycota</taxon>
        <taxon>Kickxellomycotina</taxon>
        <taxon>Harpellomycetes</taxon>
        <taxon>Harpellales</taxon>
        <taxon>Legeriomycetaceae</taxon>
        <taxon>Smittium</taxon>
    </lineage>
</organism>
<reference evidence="4 5" key="1">
    <citation type="submission" date="2017-01" db="EMBL/GenBank/DDBJ databases">
        <authorList>
            <person name="Mah S.A."/>
            <person name="Swanson W.J."/>
            <person name="Moy G.W."/>
            <person name="Vacquier V.D."/>
        </authorList>
    </citation>
    <scope>NUCLEOTIDE SEQUENCE [LARGE SCALE GENOMIC DNA]</scope>
    <source>
        <strain evidence="4 5">GSMNP</strain>
    </source>
</reference>
<feature type="compositionally biased region" description="Basic and acidic residues" evidence="2">
    <location>
        <begin position="855"/>
        <end position="872"/>
    </location>
</feature>
<name>A0A1R1Y3W8_9FUNG</name>
<dbReference type="AlphaFoldDB" id="A0A1R1Y3W8"/>
<dbReference type="GO" id="GO:0003723">
    <property type="term" value="F:RNA binding"/>
    <property type="evidence" value="ECO:0007669"/>
    <property type="project" value="InterPro"/>
</dbReference>
<feature type="compositionally biased region" description="Polar residues" evidence="2">
    <location>
        <begin position="836"/>
        <end position="853"/>
    </location>
</feature>
<keyword evidence="4" id="KW-0540">Nuclease</keyword>
<evidence type="ECO:0000256" key="2">
    <source>
        <dbReference type="SAM" id="MobiDB-lite"/>
    </source>
</evidence>
<gene>
    <name evidence="4" type="ORF">AYI70_g3393</name>
</gene>
<feature type="compositionally biased region" description="Polar residues" evidence="2">
    <location>
        <begin position="1"/>
        <end position="17"/>
    </location>
</feature>
<dbReference type="EMBL" id="LSSN01000958">
    <property type="protein sequence ID" value="OMJ21598.1"/>
    <property type="molecule type" value="Genomic_DNA"/>
</dbReference>